<dbReference type="NCBIfam" id="TIGR00149">
    <property type="entry name" value="TIGR00149_YjbQ"/>
    <property type="match status" value="1"/>
</dbReference>
<evidence type="ECO:0000313" key="3">
    <source>
        <dbReference type="Proteomes" id="UP000287233"/>
    </source>
</evidence>
<dbReference type="Proteomes" id="UP000287233">
    <property type="component" value="Chromosome"/>
</dbReference>
<dbReference type="PIRSF" id="PIRSF004681">
    <property type="entry name" value="UCP004681"/>
    <property type="match status" value="1"/>
</dbReference>
<dbReference type="AlphaFoldDB" id="A0A410FVR8"/>
<reference evidence="3" key="1">
    <citation type="submission" date="2018-12" db="EMBL/GenBank/DDBJ databases">
        <title>Complete genome sequence of an uncultured bacterium of the candidate phylum Bipolaricaulota.</title>
        <authorList>
            <person name="Kadnikov V.V."/>
            <person name="Mardanov A.V."/>
            <person name="Beletsky A.V."/>
            <person name="Frank Y.A."/>
            <person name="Karnachuk O.V."/>
            <person name="Ravin N.V."/>
        </authorList>
    </citation>
    <scope>NUCLEOTIDE SEQUENCE [LARGE SCALE GENOMIC DNA]</scope>
</reference>
<proteinExistence type="inferred from homology"/>
<dbReference type="InterPro" id="IPR001602">
    <property type="entry name" value="UPF0047_YjbQ-like"/>
</dbReference>
<sequence>MNPTVAGPVLRRMTCTVSTERAPQFVDITDRVQRLVHESGVSSGIAIVFCRHTTAAIRVNENEPLLIADMEEFLKRVAPRDLYYRHNDFTIRTHNMTPDECPNAHAHCQHLLLGSSEAIPVEDGRLVLGRWQRVFLVELDRPREREVVVQVFGHG</sequence>
<accession>A0A410FVR8</accession>
<dbReference type="EMBL" id="CP034928">
    <property type="protein sequence ID" value="QAA77166.1"/>
    <property type="molecule type" value="Genomic_DNA"/>
</dbReference>
<organism evidence="2 3">
    <name type="scientific">Bipolaricaulis sibiricus</name>
    <dbReference type="NCBI Taxonomy" id="2501609"/>
    <lineage>
        <taxon>Bacteria</taxon>
        <taxon>Candidatus Bipolaricaulota</taxon>
        <taxon>Candidatus Bipolaricaulia</taxon>
        <taxon>Candidatus Bipolaricaulales</taxon>
        <taxon>Candidatus Bipolaricaulaceae</taxon>
        <taxon>Candidatus Bipolaricaulis</taxon>
    </lineage>
</organism>
<evidence type="ECO:0000256" key="1">
    <source>
        <dbReference type="ARBA" id="ARBA00005534"/>
    </source>
</evidence>
<dbReference type="PANTHER" id="PTHR30615">
    <property type="entry name" value="UNCHARACTERIZED PROTEIN YJBQ-RELATED"/>
    <property type="match status" value="1"/>
</dbReference>
<evidence type="ECO:0000313" key="2">
    <source>
        <dbReference type="EMBL" id="QAA77166.1"/>
    </source>
</evidence>
<protein>
    <submittedName>
        <fullName evidence="2">Uncharacterized protein</fullName>
    </submittedName>
</protein>
<dbReference type="KEGG" id="bih:BIP78_1400"/>
<dbReference type="Pfam" id="PF01894">
    <property type="entry name" value="YjbQ"/>
    <property type="match status" value="1"/>
</dbReference>
<dbReference type="SUPFAM" id="SSF111038">
    <property type="entry name" value="YjbQ-like"/>
    <property type="match status" value="1"/>
</dbReference>
<comment type="similarity">
    <text evidence="1">Belongs to the UPF0047 family.</text>
</comment>
<dbReference type="PANTHER" id="PTHR30615:SF8">
    <property type="entry name" value="UPF0047 PROTEIN C4A8.02C"/>
    <property type="match status" value="1"/>
</dbReference>
<gene>
    <name evidence="2" type="ORF">BIP78_1400</name>
</gene>
<dbReference type="Gene3D" id="2.60.120.460">
    <property type="entry name" value="YjbQ-like"/>
    <property type="match status" value="1"/>
</dbReference>
<dbReference type="InterPro" id="IPR035917">
    <property type="entry name" value="YjbQ-like_sf"/>
</dbReference>
<name>A0A410FVR8_BIPS1</name>